<dbReference type="InterPro" id="IPR013087">
    <property type="entry name" value="Znf_C2H2_type"/>
</dbReference>
<dbReference type="PROSITE" id="PS00028">
    <property type="entry name" value="ZINC_FINGER_C2H2_1"/>
    <property type="match status" value="1"/>
</dbReference>
<reference evidence="4" key="1">
    <citation type="submission" date="2025-08" db="UniProtKB">
        <authorList>
            <consortium name="RefSeq"/>
        </authorList>
    </citation>
    <scope>IDENTIFICATION</scope>
</reference>
<evidence type="ECO:0000259" key="2">
    <source>
        <dbReference type="PROSITE" id="PS00028"/>
    </source>
</evidence>
<feature type="region of interest" description="Disordered" evidence="1">
    <location>
        <begin position="74"/>
        <end position="93"/>
    </location>
</feature>
<name>A0ABM1DTW2_PRICU</name>
<dbReference type="Proteomes" id="UP000695022">
    <property type="component" value="Unplaced"/>
</dbReference>
<organism evidence="3 4">
    <name type="scientific">Priapulus caudatus</name>
    <name type="common">Priapulid worm</name>
    <dbReference type="NCBI Taxonomy" id="37621"/>
    <lineage>
        <taxon>Eukaryota</taxon>
        <taxon>Metazoa</taxon>
        <taxon>Ecdysozoa</taxon>
        <taxon>Scalidophora</taxon>
        <taxon>Priapulida</taxon>
        <taxon>Priapulimorpha</taxon>
        <taxon>Priapulimorphida</taxon>
        <taxon>Priapulidae</taxon>
        <taxon>Priapulus</taxon>
    </lineage>
</organism>
<gene>
    <name evidence="4" type="primary">LOC106806055</name>
</gene>
<evidence type="ECO:0000313" key="3">
    <source>
        <dbReference type="Proteomes" id="UP000695022"/>
    </source>
</evidence>
<evidence type="ECO:0000256" key="1">
    <source>
        <dbReference type="SAM" id="MobiDB-lite"/>
    </source>
</evidence>
<accession>A0ABM1DTW2</accession>
<dbReference type="RefSeq" id="XP_014663383.1">
    <property type="nucleotide sequence ID" value="XM_014807897.1"/>
</dbReference>
<evidence type="ECO:0000313" key="4">
    <source>
        <dbReference type="RefSeq" id="XP_014663383.1"/>
    </source>
</evidence>
<proteinExistence type="predicted"/>
<keyword evidence="3" id="KW-1185">Reference proteome</keyword>
<protein>
    <submittedName>
        <fullName evidence="4">Uncharacterized protein LOC106806055</fullName>
    </submittedName>
</protein>
<sequence length="217" mass="23675">MQRANLKQFADVLLVCKVCREPFENSSALLDHVDKMHLQLPVQVPGSSPMRVLKTYTRNKKPLEVIESTTSLNMSKSKTETVPPAQLQSTPTGGTSVFKQPLVSLLRIQTPSDQVPTAAAQATGASSSLSQVVPSTDLKCIPTAVPPARNLLFQAEIENKALLNAVDSDDISEEGKTEVNLVEEHDDSNEKQAKLLINRYKVESNGLQQISKGHGYL</sequence>
<dbReference type="GeneID" id="106806055"/>
<feature type="domain" description="C2H2-type" evidence="2">
    <location>
        <begin position="16"/>
        <end position="37"/>
    </location>
</feature>